<gene>
    <name evidence="2" type="ORF">SLEP1_g47940</name>
</gene>
<dbReference type="AlphaFoldDB" id="A0AAV5LSX9"/>
<dbReference type="Proteomes" id="UP001054252">
    <property type="component" value="Unassembled WGS sequence"/>
</dbReference>
<evidence type="ECO:0000313" key="2">
    <source>
        <dbReference type="EMBL" id="GKV40273.1"/>
    </source>
</evidence>
<accession>A0AAV5LSX9</accession>
<organism evidence="2 3">
    <name type="scientific">Rubroshorea leprosula</name>
    <dbReference type="NCBI Taxonomy" id="152421"/>
    <lineage>
        <taxon>Eukaryota</taxon>
        <taxon>Viridiplantae</taxon>
        <taxon>Streptophyta</taxon>
        <taxon>Embryophyta</taxon>
        <taxon>Tracheophyta</taxon>
        <taxon>Spermatophyta</taxon>
        <taxon>Magnoliopsida</taxon>
        <taxon>eudicotyledons</taxon>
        <taxon>Gunneridae</taxon>
        <taxon>Pentapetalae</taxon>
        <taxon>rosids</taxon>
        <taxon>malvids</taxon>
        <taxon>Malvales</taxon>
        <taxon>Dipterocarpaceae</taxon>
        <taxon>Rubroshorea</taxon>
    </lineage>
</organism>
<comment type="caution">
    <text evidence="2">The sequence shown here is derived from an EMBL/GenBank/DDBJ whole genome shotgun (WGS) entry which is preliminary data.</text>
</comment>
<proteinExistence type="predicted"/>
<dbReference type="EMBL" id="BPVZ01000140">
    <property type="protein sequence ID" value="GKV40273.1"/>
    <property type="molecule type" value="Genomic_DNA"/>
</dbReference>
<reference evidence="2 3" key="1">
    <citation type="journal article" date="2021" name="Commun. Biol.">
        <title>The genome of Shorea leprosula (Dipterocarpaceae) highlights the ecological relevance of drought in aseasonal tropical rainforests.</title>
        <authorList>
            <person name="Ng K.K.S."/>
            <person name="Kobayashi M.J."/>
            <person name="Fawcett J.A."/>
            <person name="Hatakeyama M."/>
            <person name="Paape T."/>
            <person name="Ng C.H."/>
            <person name="Ang C.C."/>
            <person name="Tnah L.H."/>
            <person name="Lee C.T."/>
            <person name="Nishiyama T."/>
            <person name="Sese J."/>
            <person name="O'Brien M.J."/>
            <person name="Copetti D."/>
            <person name="Mohd Noor M.I."/>
            <person name="Ong R.C."/>
            <person name="Putra M."/>
            <person name="Sireger I.Z."/>
            <person name="Indrioko S."/>
            <person name="Kosugi Y."/>
            <person name="Izuno A."/>
            <person name="Isagi Y."/>
            <person name="Lee S.L."/>
            <person name="Shimizu K.K."/>
        </authorList>
    </citation>
    <scope>NUCLEOTIDE SEQUENCE [LARGE SCALE GENOMIC DNA]</scope>
    <source>
        <strain evidence="2">214</strain>
    </source>
</reference>
<evidence type="ECO:0000256" key="1">
    <source>
        <dbReference type="SAM" id="MobiDB-lite"/>
    </source>
</evidence>
<evidence type="ECO:0000313" key="3">
    <source>
        <dbReference type="Proteomes" id="UP001054252"/>
    </source>
</evidence>
<feature type="region of interest" description="Disordered" evidence="1">
    <location>
        <begin position="1"/>
        <end position="36"/>
    </location>
</feature>
<name>A0AAV5LSX9_9ROSI</name>
<protein>
    <submittedName>
        <fullName evidence="2">Uncharacterized protein</fullName>
    </submittedName>
</protein>
<keyword evidence="3" id="KW-1185">Reference proteome</keyword>
<feature type="compositionally biased region" description="Basic and acidic residues" evidence="1">
    <location>
        <begin position="1"/>
        <end position="19"/>
    </location>
</feature>
<sequence>MGEEGRDGSVAPPHRESIHKATFIRPQTALVKGKKK</sequence>